<evidence type="ECO:0000313" key="4">
    <source>
        <dbReference type="Proteomes" id="UP000324897"/>
    </source>
</evidence>
<dbReference type="Gramene" id="TVU06113">
    <property type="protein sequence ID" value="TVU06113"/>
    <property type="gene ID" value="EJB05_49306"/>
</dbReference>
<evidence type="ECO:0000256" key="1">
    <source>
        <dbReference type="SAM" id="MobiDB-lite"/>
    </source>
</evidence>
<comment type="caution">
    <text evidence="2">The sequence shown here is derived from an EMBL/GenBank/DDBJ whole genome shotgun (WGS) entry which is preliminary data.</text>
</comment>
<sequence>MLYFTDVTDNSGSCRTDCAGGVSAPTTTLAAFTPDDSSGMHFFDESLVDEYNLTMLEASRDAAFGAGNYAPTVTSPMMLSPHSPALACILTPGASPRVLPMRVAFPDHLDKIAMVVSWPRQHFSLSFKFQDVNQYGDNSAMTATPRRLLADYSATTTMLRRSPGHSGHQTNSDEAARAARPQRPPSIKRDTYVLPPTKPLQLQPDALEVMVVDNTEHLKKDDWRLSYINFIVHGKLPWSATSLGHSLAASRALGIGITCLQSILKAGDFKPALDRRIKNGRKNDWSKHDWSSQEFLSHAGSPSADLQAGQELALLKTYRQSANLLSELSSALARLQASKTHGCIGLQLPPRRGRLAMCLAAP</sequence>
<dbReference type="AlphaFoldDB" id="A0A5J9T3Z3"/>
<evidence type="ECO:0000313" key="3">
    <source>
        <dbReference type="EMBL" id="TVU06114.1"/>
    </source>
</evidence>
<dbReference type="OrthoDB" id="430315at2759"/>
<protein>
    <submittedName>
        <fullName evidence="2">Uncharacterized protein</fullName>
    </submittedName>
</protein>
<accession>A0A5J9T3Z3</accession>
<dbReference type="InterPro" id="IPR037176">
    <property type="entry name" value="Osmotin/thaumatin-like_sf"/>
</dbReference>
<dbReference type="EMBL" id="RWGY01000051">
    <property type="protein sequence ID" value="TVU06114.1"/>
    <property type="molecule type" value="Genomic_DNA"/>
</dbReference>
<keyword evidence="4" id="KW-1185">Reference proteome</keyword>
<gene>
    <name evidence="2" type="ORF">EJB05_49306</name>
    <name evidence="3" type="ORF">EJB05_49307</name>
</gene>
<dbReference type="EMBL" id="RWGY01000051">
    <property type="protein sequence ID" value="TVU06113.1"/>
    <property type="molecule type" value="Genomic_DNA"/>
</dbReference>
<proteinExistence type="predicted"/>
<evidence type="ECO:0000313" key="2">
    <source>
        <dbReference type="EMBL" id="TVU06113.1"/>
    </source>
</evidence>
<reference evidence="2 4" key="1">
    <citation type="journal article" date="2019" name="Sci. Rep.">
        <title>A high-quality genome of Eragrostis curvula grass provides insights into Poaceae evolution and supports new strategies to enhance forage quality.</title>
        <authorList>
            <person name="Carballo J."/>
            <person name="Santos B.A.C.M."/>
            <person name="Zappacosta D."/>
            <person name="Garbus I."/>
            <person name="Selva J.P."/>
            <person name="Gallo C.A."/>
            <person name="Diaz A."/>
            <person name="Albertini E."/>
            <person name="Caccamo M."/>
            <person name="Echenique V."/>
        </authorList>
    </citation>
    <scope>NUCLEOTIDE SEQUENCE [LARGE SCALE GENOMIC DNA]</scope>
    <source>
        <strain evidence="4">cv. Victoria</strain>
        <tissue evidence="2">Leaf</tissue>
    </source>
</reference>
<name>A0A5J9T3Z3_9POAL</name>
<dbReference type="SUPFAM" id="SSF49870">
    <property type="entry name" value="Osmotin, thaumatin-like protein"/>
    <property type="match status" value="1"/>
</dbReference>
<organism evidence="2 4">
    <name type="scientific">Eragrostis curvula</name>
    <name type="common">weeping love grass</name>
    <dbReference type="NCBI Taxonomy" id="38414"/>
    <lineage>
        <taxon>Eukaryota</taxon>
        <taxon>Viridiplantae</taxon>
        <taxon>Streptophyta</taxon>
        <taxon>Embryophyta</taxon>
        <taxon>Tracheophyta</taxon>
        <taxon>Spermatophyta</taxon>
        <taxon>Magnoliopsida</taxon>
        <taxon>Liliopsida</taxon>
        <taxon>Poales</taxon>
        <taxon>Poaceae</taxon>
        <taxon>PACMAD clade</taxon>
        <taxon>Chloridoideae</taxon>
        <taxon>Eragrostideae</taxon>
        <taxon>Eragrostidinae</taxon>
        <taxon>Eragrostis</taxon>
    </lineage>
</organism>
<feature type="region of interest" description="Disordered" evidence="1">
    <location>
        <begin position="159"/>
        <end position="195"/>
    </location>
</feature>
<dbReference type="Gramene" id="TVU06114">
    <property type="protein sequence ID" value="TVU06114"/>
    <property type="gene ID" value="EJB05_49307"/>
</dbReference>
<dbReference type="Proteomes" id="UP000324897">
    <property type="component" value="Unassembled WGS sequence"/>
</dbReference>
<feature type="non-terminal residue" evidence="2">
    <location>
        <position position="1"/>
    </location>
</feature>